<keyword evidence="2" id="KW-0614">Plasmid</keyword>
<keyword evidence="1" id="KW-0812">Transmembrane</keyword>
<evidence type="ECO:0000313" key="2">
    <source>
        <dbReference type="EMBL" id="VCU54524.1"/>
    </source>
</evidence>
<organism evidence="2 3">
    <name type="scientific">Thermus thermophilus</name>
    <dbReference type="NCBI Taxonomy" id="274"/>
    <lineage>
        <taxon>Bacteria</taxon>
        <taxon>Thermotogati</taxon>
        <taxon>Deinococcota</taxon>
        <taxon>Deinococci</taxon>
        <taxon>Thermales</taxon>
        <taxon>Thermaceae</taxon>
        <taxon>Thermus</taxon>
    </lineage>
</organism>
<evidence type="ECO:0000313" key="3">
    <source>
        <dbReference type="Proteomes" id="UP000279841"/>
    </source>
</evidence>
<keyword evidence="1" id="KW-0472">Membrane</keyword>
<gene>
    <name evidence="2" type="ORF">TTHNP3_00037</name>
</gene>
<feature type="transmembrane region" description="Helical" evidence="1">
    <location>
        <begin position="6"/>
        <end position="33"/>
    </location>
</feature>
<proteinExistence type="predicted"/>
<sequence>MGVLQVVLSVLDLAVLATGVLALAVALALYLIYREEVP</sequence>
<keyword evidence="1" id="KW-1133">Transmembrane helix</keyword>
<dbReference type="Proteomes" id="UP000279841">
    <property type="component" value="Plasmid 3"/>
</dbReference>
<protein>
    <submittedName>
        <fullName evidence="2">Uncharacterized protein</fullName>
    </submittedName>
</protein>
<reference evidence="2 3" key="1">
    <citation type="submission" date="2018-10" db="EMBL/GenBank/DDBJ databases">
        <authorList>
            <person name="Peiro R."/>
            <person name="Begona"/>
            <person name="Cbmso G."/>
            <person name="Lopez M."/>
            <person name="Gonzalez S."/>
            <person name="Sacristan E."/>
            <person name="Castillo E."/>
        </authorList>
    </citation>
    <scope>NUCLEOTIDE SEQUENCE [LARGE SCALE GENOMIC DNA]</scope>
    <source>
        <strain evidence="2">TTHNAR1</strain>
        <plasmid evidence="3">3</plasmid>
    </source>
</reference>
<dbReference type="EMBL" id="LR027519">
    <property type="protein sequence ID" value="VCU54524.1"/>
    <property type="molecule type" value="Genomic_DNA"/>
</dbReference>
<evidence type="ECO:0000256" key="1">
    <source>
        <dbReference type="SAM" id="Phobius"/>
    </source>
</evidence>
<dbReference type="AlphaFoldDB" id="A0A3P4AVI7"/>
<accession>A0A3P4AVI7</accession>
<geneLocation type="plasmid" evidence="2 3">
    <name>3</name>
</geneLocation>
<name>A0A3P4AVI7_THETH</name>